<feature type="transmembrane region" description="Helical" evidence="6">
    <location>
        <begin position="249"/>
        <end position="267"/>
    </location>
</feature>
<feature type="transmembrane region" description="Helical" evidence="6">
    <location>
        <begin position="351"/>
        <end position="372"/>
    </location>
</feature>
<keyword evidence="5 6" id="KW-0472">Membrane</keyword>
<feature type="transmembrane region" description="Helical" evidence="6">
    <location>
        <begin position="45"/>
        <end position="63"/>
    </location>
</feature>
<dbReference type="EMBL" id="JAGSPK010000001">
    <property type="protein sequence ID" value="MBR7791478.1"/>
    <property type="molecule type" value="Genomic_DNA"/>
</dbReference>
<proteinExistence type="predicted"/>
<keyword evidence="4 6" id="KW-1133">Transmembrane helix</keyword>
<keyword evidence="9" id="KW-1185">Reference proteome</keyword>
<dbReference type="InterPro" id="IPR045062">
    <property type="entry name" value="Cyt_c_biogenesis_CcsA/CcmC"/>
</dbReference>
<sequence>MEMTQNYTPYQGFFKRLGVLDWLYAVALCMASLFALNRFGAYMDVYEKGILLLAAPTFAWLGWHWKPVRPLIVLLALLSFFAIHLYAGSLEMANQKFFLKYLLSSQSAILWMSTLFFLSTLFYWGGLIARSDFGASVGSVLCWAAVVMGFTGMLVRWYESYLVGADIGHIPVSNLYEVFILFSLITALFYLYYEQEYKTRQLGAFVLLVISAAVGFLLWYTVSRDAAEIQPLVPALQSWWMKIHVPANFIGYGTFALAAMVAMAYLLKSKGYLADRLPALDVLDDVMYKAIAVGFAFFTIATILGALWAAEAWGGYWSWDPKETWALIVWLNYAAWLHMRLMKGLRGQVAAWWALMGLLVTTFAFLGVNMFLSGLHSYGTL</sequence>
<dbReference type="InterPro" id="IPR002541">
    <property type="entry name" value="Cyt_c_assembly"/>
</dbReference>
<evidence type="ECO:0000256" key="1">
    <source>
        <dbReference type="ARBA" id="ARBA00004141"/>
    </source>
</evidence>
<keyword evidence="2 6" id="KW-0812">Transmembrane</keyword>
<organism evidence="8 9">
    <name type="scientific">Undibacterium rivi</name>
    <dbReference type="NCBI Taxonomy" id="2828729"/>
    <lineage>
        <taxon>Bacteria</taxon>
        <taxon>Pseudomonadati</taxon>
        <taxon>Pseudomonadota</taxon>
        <taxon>Betaproteobacteria</taxon>
        <taxon>Burkholderiales</taxon>
        <taxon>Oxalobacteraceae</taxon>
        <taxon>Undibacterium</taxon>
    </lineage>
</organism>
<evidence type="ECO:0000313" key="9">
    <source>
        <dbReference type="Proteomes" id="UP000682982"/>
    </source>
</evidence>
<reference evidence="8 9" key="1">
    <citation type="submission" date="2021-04" db="EMBL/GenBank/DDBJ databases">
        <title>novel species isolated from subtropical streams in China.</title>
        <authorList>
            <person name="Lu H."/>
        </authorList>
    </citation>
    <scope>NUCLEOTIDE SEQUENCE [LARGE SCALE GENOMIC DNA]</scope>
    <source>
        <strain evidence="8 9">FT147W</strain>
    </source>
</reference>
<evidence type="ECO:0000313" key="8">
    <source>
        <dbReference type="EMBL" id="MBR7791478.1"/>
    </source>
</evidence>
<gene>
    <name evidence="8" type="primary">ccsB</name>
    <name evidence="8" type="ORF">KDM87_02640</name>
</gene>
<feature type="transmembrane region" description="Helical" evidence="6">
    <location>
        <begin position="175"/>
        <end position="193"/>
    </location>
</feature>
<dbReference type="Pfam" id="PF01578">
    <property type="entry name" value="Cytochrom_C_asm"/>
    <property type="match status" value="1"/>
</dbReference>
<evidence type="ECO:0000256" key="2">
    <source>
        <dbReference type="ARBA" id="ARBA00022692"/>
    </source>
</evidence>
<feature type="transmembrane region" description="Helical" evidence="6">
    <location>
        <begin position="288"/>
        <end position="310"/>
    </location>
</feature>
<dbReference type="Proteomes" id="UP000682982">
    <property type="component" value="Unassembled WGS sequence"/>
</dbReference>
<name>A0ABS5GYP2_9BURK</name>
<feature type="transmembrane region" description="Helical" evidence="6">
    <location>
        <begin position="21"/>
        <end position="39"/>
    </location>
</feature>
<feature type="transmembrane region" description="Helical" evidence="6">
    <location>
        <begin position="202"/>
        <end position="222"/>
    </location>
</feature>
<comment type="caution">
    <text evidence="8">The sequence shown here is derived from an EMBL/GenBank/DDBJ whole genome shotgun (WGS) entry which is preliminary data.</text>
</comment>
<evidence type="ECO:0000256" key="3">
    <source>
        <dbReference type="ARBA" id="ARBA00022748"/>
    </source>
</evidence>
<evidence type="ECO:0000256" key="4">
    <source>
        <dbReference type="ARBA" id="ARBA00022989"/>
    </source>
</evidence>
<feature type="domain" description="Cytochrome c assembly protein" evidence="7">
    <location>
        <begin position="172"/>
        <end position="376"/>
    </location>
</feature>
<feature type="transmembrane region" description="Helical" evidence="6">
    <location>
        <begin position="322"/>
        <end position="339"/>
    </location>
</feature>
<protein>
    <submittedName>
        <fullName evidence="8">C-type cytochrome biogenesis protein CcsB</fullName>
    </submittedName>
</protein>
<evidence type="ECO:0000259" key="7">
    <source>
        <dbReference type="Pfam" id="PF01578"/>
    </source>
</evidence>
<evidence type="ECO:0000256" key="5">
    <source>
        <dbReference type="ARBA" id="ARBA00023136"/>
    </source>
</evidence>
<dbReference type="PANTHER" id="PTHR30071:SF1">
    <property type="entry name" value="CYTOCHROME B_B6 PROTEIN-RELATED"/>
    <property type="match status" value="1"/>
</dbReference>
<dbReference type="InterPro" id="IPR017562">
    <property type="entry name" value="Cyt_c_biogenesis_CcsA"/>
</dbReference>
<evidence type="ECO:0000256" key="6">
    <source>
        <dbReference type="SAM" id="Phobius"/>
    </source>
</evidence>
<feature type="transmembrane region" description="Helical" evidence="6">
    <location>
        <begin position="133"/>
        <end position="155"/>
    </location>
</feature>
<accession>A0ABS5GYP2</accession>
<comment type="subcellular location">
    <subcellularLocation>
        <location evidence="1">Membrane</location>
        <topology evidence="1">Multi-pass membrane protein</topology>
    </subcellularLocation>
</comment>
<keyword evidence="3" id="KW-0201">Cytochrome c-type biogenesis</keyword>
<dbReference type="PANTHER" id="PTHR30071">
    <property type="entry name" value="HEME EXPORTER PROTEIN C"/>
    <property type="match status" value="1"/>
</dbReference>
<feature type="transmembrane region" description="Helical" evidence="6">
    <location>
        <begin position="70"/>
        <end position="88"/>
    </location>
</feature>
<feature type="transmembrane region" description="Helical" evidence="6">
    <location>
        <begin position="108"/>
        <end position="126"/>
    </location>
</feature>
<dbReference type="RefSeq" id="WP_212677624.1">
    <property type="nucleotide sequence ID" value="NZ_JAGSPK010000001.1"/>
</dbReference>
<dbReference type="NCBIfam" id="TIGR03144">
    <property type="entry name" value="cytochr_II_ccsB"/>
    <property type="match status" value="1"/>
</dbReference>